<dbReference type="AlphaFoldDB" id="D3SMC7"/>
<feature type="chain" id="PRO_5003050959" evidence="1">
    <location>
        <begin position="18"/>
        <end position="245"/>
    </location>
</feature>
<dbReference type="Proteomes" id="UP000002043">
    <property type="component" value="Chromosome"/>
</dbReference>
<dbReference type="KEGG" id="tal:Thal_1275"/>
<feature type="signal peptide" evidence="1">
    <location>
        <begin position="1"/>
        <end position="17"/>
    </location>
</feature>
<evidence type="ECO:0000313" key="2">
    <source>
        <dbReference type="EMBL" id="ADC89907.1"/>
    </source>
</evidence>
<reference evidence="3" key="1">
    <citation type="journal article" date="2010" name="Stand. Genomic Sci.">
        <title>Complete genome sequence of Thermocrinis albus type strain (HI 11/12T).</title>
        <authorList>
            <person name="Wirth R."/>
            <person name="Sikorski J."/>
            <person name="Brambilla E."/>
            <person name="Misra M."/>
            <person name="Lapidus A."/>
            <person name="Copeland A."/>
            <person name="Nolan M."/>
            <person name="Lucas S."/>
            <person name="Chen F."/>
            <person name="Tice H."/>
            <person name="Cheng J.F."/>
            <person name="Han C."/>
            <person name="Detter J.C."/>
            <person name="Tapia R."/>
            <person name="Bruce D."/>
            <person name="Goodwin L."/>
            <person name="Pitluck S."/>
            <person name="Pati A."/>
            <person name="Anderson I."/>
            <person name="Ivanova N."/>
            <person name="Mavromatis K."/>
            <person name="Mikhailova N."/>
            <person name="Chen A."/>
            <person name="Palaniappan K."/>
            <person name="Bilek Y."/>
            <person name="Hader T."/>
            <person name="Land M."/>
            <person name="Hauser L."/>
            <person name="Chang Y.J."/>
            <person name="Jeffries C.D."/>
            <person name="Tindall B.J."/>
            <person name="Rohde M."/>
            <person name="Goker M."/>
            <person name="Bristow J."/>
            <person name="Eisen J.A."/>
            <person name="Markowitz V."/>
            <person name="Hugenholtz P."/>
            <person name="Kyrpides N.C."/>
            <person name="Klenk H.P."/>
        </authorList>
    </citation>
    <scope>NUCLEOTIDE SEQUENCE [LARGE SCALE GENOMIC DNA]</scope>
    <source>
        <strain evidence="3">DSM 14484 / JCM 11386 / HI 11/12</strain>
    </source>
</reference>
<organism evidence="2 3">
    <name type="scientific">Thermocrinis albus (strain DSM 14484 / JCM 11386 / HI 11/12)</name>
    <dbReference type="NCBI Taxonomy" id="638303"/>
    <lineage>
        <taxon>Bacteria</taxon>
        <taxon>Pseudomonadati</taxon>
        <taxon>Aquificota</taxon>
        <taxon>Aquificia</taxon>
        <taxon>Aquificales</taxon>
        <taxon>Aquificaceae</taxon>
        <taxon>Thermocrinis</taxon>
    </lineage>
</organism>
<accession>D3SMC7</accession>
<keyword evidence="3" id="KW-1185">Reference proteome</keyword>
<dbReference type="RefSeq" id="WP_012992313.1">
    <property type="nucleotide sequence ID" value="NC_013894.1"/>
</dbReference>
<name>D3SMC7_THEAH</name>
<evidence type="ECO:0000256" key="1">
    <source>
        <dbReference type="SAM" id="SignalP"/>
    </source>
</evidence>
<protein>
    <submittedName>
        <fullName evidence="2">Uncharacterized protein</fullName>
    </submittedName>
</protein>
<dbReference type="HOGENOM" id="CLU_1133172_0_0_0"/>
<keyword evidence="1" id="KW-0732">Signal</keyword>
<dbReference type="EMBL" id="CP001931">
    <property type="protein sequence ID" value="ADC89907.1"/>
    <property type="molecule type" value="Genomic_DNA"/>
</dbReference>
<evidence type="ECO:0000313" key="3">
    <source>
        <dbReference type="Proteomes" id="UP000002043"/>
    </source>
</evidence>
<gene>
    <name evidence="2" type="ordered locus">Thal_1275</name>
</gene>
<proteinExistence type="predicted"/>
<sequence>MVGFLVVLLFVSLTAGAEDELKGIVDPSFLDESKKMEELVNKLKKSGKYDLMLELKLRDLAERSRDRTFYSKLLVEYTGDIQDLLTYGKNLFPDDVIKLCKDTVKKPPPLERYKMCFQIHGDGRFYRGVYAEMDVKDEHTRRWMEDNLKRVRLYREYAYHALGLLYYKMGWKDKAVQQLTLAGRIGLAPLLRLYLSEDNMQKAKEIAQRLKEYSDLTEEERRSLDLYHQVVSKGSVPFLELSPLP</sequence>